<feature type="domain" description="EGF-like" evidence="6">
    <location>
        <begin position="623"/>
        <end position="664"/>
    </location>
</feature>
<feature type="domain" description="EGF-like" evidence="6">
    <location>
        <begin position="65"/>
        <end position="115"/>
    </location>
</feature>
<evidence type="ECO:0000313" key="7">
    <source>
        <dbReference type="EMBL" id="CAD2170322.1"/>
    </source>
</evidence>
<dbReference type="InterPro" id="IPR013320">
    <property type="entry name" value="ConA-like_dom_sf"/>
</dbReference>
<dbReference type="InterPro" id="IPR000742">
    <property type="entry name" value="EGF"/>
</dbReference>
<dbReference type="PANTHER" id="PTHR15036:SF89">
    <property type="entry name" value="NEUREXIN 1, ISOFORM F"/>
    <property type="match status" value="1"/>
</dbReference>
<feature type="region of interest" description="Disordered" evidence="3">
    <location>
        <begin position="981"/>
        <end position="1006"/>
    </location>
</feature>
<name>A0A6V7V686_MELEN</name>
<keyword evidence="2" id="KW-0245">EGF-like domain</keyword>
<dbReference type="CDD" id="cd00110">
    <property type="entry name" value="LamG"/>
    <property type="match status" value="1"/>
</dbReference>
<dbReference type="InterPro" id="IPR001881">
    <property type="entry name" value="EGF-like_Ca-bd_dom"/>
</dbReference>
<sequence length="1378" mass="155103">MLGNIRTNSDIFVGGIPKDVEKLSAPLRRYSKRFAGLIRNLMYRIYPQGMAAPLMIDSFGTRKTDYDYCLKEHDSKHIKAKDENNFCLNSGLCYSANNGPRCDCFYSDYEGRRCENKKPSTEVSFFGNEWIGYDNLHNEGNNNGINDEDLLAVLSHREIYNISFRTNFSKNSLLFVAGDSKSNFKLTIENGELLATHQLAETDKRLIRVQDRNQRLPLHFDNNLWHSVCVVRELNSPGFKGAVISVGLPKIHEKIFLCFRYCIAVFNQKILLRSTSIFLNLSINFLKLLFAIRLIVDDIFDQKVLQFTPRLKWLGNSFFFVGGVPQSLRHLMPPEHLLPFRGCLKKIFFQSGPVELNLIQLADQGFGQSNVQTFGDLTFSCMPSAQNAPLVFSFNNGNNYTKLPPWRSPSRGTLAFQFRTLTPDGLLLYHGMAQCRNFTICDYLAFELIDGHLFMIVNLGSGDIRLQASAKSLNDGLWHSVVMERGGRKGFISVDSLRTEFSCPGISANLDIDEPIFLGAVPWPDLFSFDQENENDHQVEAVTVIEMGELAEMKRNFPSSVWTINLRQGFFGCMKNIRLNGINIEIAHMFQSTKLLPTERPTERSLSSKINKSISLGCPFSFSVDFCKKPGSKNPCKNGGICSSYHNSFHCDCSDTPFDGINCQQKPRPLPFPLPESLSAKFHFSDSWQLEAENLEIKFRPKLGITLNELNKQKKLFVLIDTKSDIINEKDEDKQRLLVAITGSGGLIVHWVFQGKEQSTFNLSSANITNNVHWHSLKLIRRGQRMALKLDGKWHNQSLNNTGNKPLILSINEIAIAQPIGTAKIANNLEHLFRFHGDLRILSLNGHDLLRPIRVMKRQKGSSTSSQIQELNLNSSEQVETTNIRMDNKHRNLSADHALKNGGRLRQTTMSSQQLNNLSSKFQNDSISSVSASFFFTKSPLGCLKQNARNCIPEPATEDSFFTPIISKSLNWEAQRITSTLKTTSPTSPPTFQTSPPTKATSVYSTKSFSSPSTSTITSTTTTRKRPHSWTRLKTKLEHFTFASIPLASPIQPDSSKLLPSELNLMNSDNYNVQSTSKSNEYYGPSSSEILNDREEKLLKTLGYHNRHRIKLKPKEGKGREVEEDEESPKMEEEENEESNSRQNYIPKGGWPMRTRTWPDGRRLGSDGLKKWQKLRPKIIQQEDKMKEKTKQTKTTKTLASSPSTPSNASTKITQKTTEMPLQRFTVDPGIKPGLHFTFAPTPKPSTSTTTRKTLAPRFPVDPNDPTLYAVRPTTPMNGASQYGNTPTTMVPSTSNNQLGNDKKFLIGVGSLSIVVMLGAILLCVFFKRPHQICAQMAAAAAGGGLGGQLDNHRLMARNLDIHQFLLMNSLLKFNTTK</sequence>
<keyword evidence="1" id="KW-1015">Disulfide bond</keyword>
<dbReference type="SMART" id="SM00181">
    <property type="entry name" value="EGF"/>
    <property type="match status" value="2"/>
</dbReference>
<dbReference type="InterPro" id="IPR050372">
    <property type="entry name" value="Neurexin-related_CASP"/>
</dbReference>
<dbReference type="PROSITE" id="PS50025">
    <property type="entry name" value="LAM_G_DOMAIN"/>
    <property type="match status" value="2"/>
</dbReference>
<dbReference type="PANTHER" id="PTHR15036">
    <property type="entry name" value="PIKACHURIN-LIKE PROTEIN"/>
    <property type="match status" value="1"/>
</dbReference>
<dbReference type="SUPFAM" id="SSF57196">
    <property type="entry name" value="EGF/Laminin"/>
    <property type="match status" value="1"/>
</dbReference>
<evidence type="ECO:0000256" key="1">
    <source>
        <dbReference type="ARBA" id="ARBA00023157"/>
    </source>
</evidence>
<feature type="domain" description="Laminin G" evidence="5">
    <location>
        <begin position="390"/>
        <end position="618"/>
    </location>
</feature>
<protein>
    <submittedName>
        <fullName evidence="7">Uncharacterized protein</fullName>
    </submittedName>
</protein>
<dbReference type="SMART" id="SM00179">
    <property type="entry name" value="EGF_CA"/>
    <property type="match status" value="2"/>
</dbReference>
<evidence type="ECO:0000256" key="3">
    <source>
        <dbReference type="SAM" id="MobiDB-lite"/>
    </source>
</evidence>
<organism evidence="7 8">
    <name type="scientific">Meloidogyne enterolobii</name>
    <name type="common">Root-knot nematode worm</name>
    <name type="synonym">Meloidogyne mayaguensis</name>
    <dbReference type="NCBI Taxonomy" id="390850"/>
    <lineage>
        <taxon>Eukaryota</taxon>
        <taxon>Metazoa</taxon>
        <taxon>Ecdysozoa</taxon>
        <taxon>Nematoda</taxon>
        <taxon>Chromadorea</taxon>
        <taxon>Rhabditida</taxon>
        <taxon>Tylenchina</taxon>
        <taxon>Tylenchomorpha</taxon>
        <taxon>Tylenchoidea</taxon>
        <taxon>Meloidogynidae</taxon>
        <taxon>Meloidogyninae</taxon>
        <taxon>Meloidogyne</taxon>
    </lineage>
</organism>
<keyword evidence="4" id="KW-1133">Transmembrane helix</keyword>
<dbReference type="Gene3D" id="2.10.25.10">
    <property type="entry name" value="Laminin"/>
    <property type="match status" value="2"/>
</dbReference>
<evidence type="ECO:0000256" key="2">
    <source>
        <dbReference type="PROSITE-ProRule" id="PRU00076"/>
    </source>
</evidence>
<feature type="transmembrane region" description="Helical" evidence="4">
    <location>
        <begin position="1305"/>
        <end position="1327"/>
    </location>
</feature>
<evidence type="ECO:0000256" key="4">
    <source>
        <dbReference type="SAM" id="Phobius"/>
    </source>
</evidence>
<evidence type="ECO:0000259" key="6">
    <source>
        <dbReference type="PROSITE" id="PS50026"/>
    </source>
</evidence>
<dbReference type="PROSITE" id="PS50026">
    <property type="entry name" value="EGF_3"/>
    <property type="match status" value="2"/>
</dbReference>
<keyword evidence="4" id="KW-0472">Membrane</keyword>
<dbReference type="EMBL" id="CAJEWN010000166">
    <property type="protein sequence ID" value="CAD2170322.1"/>
    <property type="molecule type" value="Genomic_DNA"/>
</dbReference>
<dbReference type="Pfam" id="PF02210">
    <property type="entry name" value="Laminin_G_2"/>
    <property type="match status" value="2"/>
</dbReference>
<feature type="region of interest" description="Disordered" evidence="3">
    <location>
        <begin position="1240"/>
        <end position="1267"/>
    </location>
</feature>
<evidence type="ECO:0000313" key="8">
    <source>
        <dbReference type="Proteomes" id="UP000580250"/>
    </source>
</evidence>
<comment type="caution">
    <text evidence="7">The sequence shown here is derived from an EMBL/GenBank/DDBJ whole genome shotgun (WGS) entry which is preliminary data.</text>
</comment>
<proteinExistence type="predicted"/>
<reference evidence="7 8" key="1">
    <citation type="submission" date="2020-08" db="EMBL/GenBank/DDBJ databases">
        <authorList>
            <person name="Koutsovoulos G."/>
            <person name="Danchin GJ E."/>
        </authorList>
    </citation>
    <scope>NUCLEOTIDE SEQUENCE [LARGE SCALE GENOMIC DNA]</scope>
</reference>
<feature type="compositionally biased region" description="Basic and acidic residues" evidence="3">
    <location>
        <begin position="1181"/>
        <end position="1191"/>
    </location>
</feature>
<dbReference type="Proteomes" id="UP000580250">
    <property type="component" value="Unassembled WGS sequence"/>
</dbReference>
<dbReference type="InterPro" id="IPR001791">
    <property type="entry name" value="Laminin_G"/>
</dbReference>
<feature type="region of interest" description="Disordered" evidence="3">
    <location>
        <begin position="1181"/>
        <end position="1216"/>
    </location>
</feature>
<dbReference type="SMART" id="SM00282">
    <property type="entry name" value="LamG"/>
    <property type="match status" value="2"/>
</dbReference>
<comment type="caution">
    <text evidence="2">Lacks conserved residue(s) required for the propagation of feature annotation.</text>
</comment>
<gene>
    <name evidence="7" type="ORF">MENT_LOCUS21724</name>
</gene>
<accession>A0A6V7V686</accession>
<dbReference type="OrthoDB" id="6275838at2759"/>
<feature type="compositionally biased region" description="Acidic residues" evidence="3">
    <location>
        <begin position="1122"/>
        <end position="1138"/>
    </location>
</feature>
<dbReference type="SUPFAM" id="SSF49899">
    <property type="entry name" value="Concanavalin A-like lectins/glucanases"/>
    <property type="match status" value="3"/>
</dbReference>
<feature type="domain" description="Laminin G" evidence="5">
    <location>
        <begin position="135"/>
        <end position="381"/>
    </location>
</feature>
<feature type="compositionally biased region" description="Low complexity" evidence="3">
    <location>
        <begin position="1240"/>
        <end position="1258"/>
    </location>
</feature>
<evidence type="ECO:0000259" key="5">
    <source>
        <dbReference type="PROSITE" id="PS50025"/>
    </source>
</evidence>
<dbReference type="CDD" id="cd00054">
    <property type="entry name" value="EGF_CA"/>
    <property type="match status" value="2"/>
</dbReference>
<dbReference type="Gene3D" id="2.60.120.200">
    <property type="match status" value="3"/>
</dbReference>
<feature type="region of interest" description="Disordered" evidence="3">
    <location>
        <begin position="1110"/>
        <end position="1157"/>
    </location>
</feature>
<dbReference type="GO" id="GO:0016020">
    <property type="term" value="C:membrane"/>
    <property type="evidence" value="ECO:0007669"/>
    <property type="project" value="UniProtKB-SubCell"/>
</dbReference>
<keyword evidence="4" id="KW-0812">Transmembrane</keyword>
<dbReference type="GO" id="GO:0005509">
    <property type="term" value="F:calcium ion binding"/>
    <property type="evidence" value="ECO:0007669"/>
    <property type="project" value="InterPro"/>
</dbReference>
<feature type="compositionally biased region" description="Low complexity" evidence="3">
    <location>
        <begin position="1193"/>
        <end position="1211"/>
    </location>
</feature>